<dbReference type="GO" id="GO:0015074">
    <property type="term" value="P:DNA integration"/>
    <property type="evidence" value="ECO:0007669"/>
    <property type="project" value="TreeGrafter"/>
</dbReference>
<dbReference type="OrthoDB" id="9970333at2759"/>
<dbReference type="Gene3D" id="3.30.420.10">
    <property type="entry name" value="Ribonuclease H-like superfamily/Ribonuclease H"/>
    <property type="match status" value="1"/>
</dbReference>
<comment type="caution">
    <text evidence="1">The sequence shown here is derived from an EMBL/GenBank/DDBJ whole genome shotgun (WGS) entry which is preliminary data.</text>
</comment>
<dbReference type="EMBL" id="JARK01001477">
    <property type="protein sequence ID" value="EYB97392.1"/>
    <property type="molecule type" value="Genomic_DNA"/>
</dbReference>
<dbReference type="GO" id="GO:0046975">
    <property type="term" value="F:histone H3K36 methyltransferase activity"/>
    <property type="evidence" value="ECO:0007669"/>
    <property type="project" value="TreeGrafter"/>
</dbReference>
<dbReference type="GO" id="GO:0031297">
    <property type="term" value="P:replication fork processing"/>
    <property type="evidence" value="ECO:0007669"/>
    <property type="project" value="TreeGrafter"/>
</dbReference>
<dbReference type="PANTHER" id="PTHR46060:SF2">
    <property type="entry name" value="HISTONE-LYSINE N-METHYLTRANSFERASE SETMAR"/>
    <property type="match status" value="1"/>
</dbReference>
<dbReference type="GO" id="GO:0044547">
    <property type="term" value="F:DNA topoisomerase binding"/>
    <property type="evidence" value="ECO:0007669"/>
    <property type="project" value="TreeGrafter"/>
</dbReference>
<dbReference type="GO" id="GO:0000729">
    <property type="term" value="P:DNA double-strand break processing"/>
    <property type="evidence" value="ECO:0007669"/>
    <property type="project" value="TreeGrafter"/>
</dbReference>
<keyword evidence="2" id="KW-1185">Reference proteome</keyword>
<dbReference type="GO" id="GO:0000014">
    <property type="term" value="F:single-stranded DNA endodeoxyribonuclease activity"/>
    <property type="evidence" value="ECO:0007669"/>
    <property type="project" value="TreeGrafter"/>
</dbReference>
<dbReference type="Proteomes" id="UP000024635">
    <property type="component" value="Unassembled WGS sequence"/>
</dbReference>
<proteinExistence type="predicted"/>
<accession>A0A016T3Y4</accession>
<reference evidence="2" key="1">
    <citation type="journal article" date="2015" name="Nat. Genet.">
        <title>The genome and transcriptome of the zoonotic hookworm Ancylostoma ceylanicum identify infection-specific gene families.</title>
        <authorList>
            <person name="Schwarz E.M."/>
            <person name="Hu Y."/>
            <person name="Antoshechkin I."/>
            <person name="Miller M.M."/>
            <person name="Sternberg P.W."/>
            <person name="Aroian R.V."/>
        </authorList>
    </citation>
    <scope>NUCLEOTIDE SEQUENCE</scope>
    <source>
        <strain evidence="2">HY135</strain>
    </source>
</reference>
<dbReference type="GO" id="GO:0044774">
    <property type="term" value="P:mitotic DNA integrity checkpoint signaling"/>
    <property type="evidence" value="ECO:0007669"/>
    <property type="project" value="TreeGrafter"/>
</dbReference>
<dbReference type="InterPro" id="IPR036397">
    <property type="entry name" value="RNaseH_sf"/>
</dbReference>
<dbReference type="AlphaFoldDB" id="A0A016T3Y4"/>
<dbReference type="STRING" id="53326.A0A016T3Y4"/>
<dbReference type="InterPro" id="IPR052709">
    <property type="entry name" value="Transposase-MT_Hybrid"/>
</dbReference>
<dbReference type="GO" id="GO:0003697">
    <property type="term" value="F:single-stranded DNA binding"/>
    <property type="evidence" value="ECO:0007669"/>
    <property type="project" value="TreeGrafter"/>
</dbReference>
<protein>
    <submittedName>
        <fullName evidence="1">Uncharacterized protein</fullName>
    </submittedName>
</protein>
<gene>
    <name evidence="1" type="primary">Acey_s0141.g2244</name>
    <name evidence="1" type="ORF">Y032_0141g2244</name>
</gene>
<dbReference type="PANTHER" id="PTHR46060">
    <property type="entry name" value="MARINER MOS1 TRANSPOSASE-LIKE PROTEIN"/>
    <property type="match status" value="1"/>
</dbReference>
<dbReference type="GO" id="GO:0006303">
    <property type="term" value="P:double-strand break repair via nonhomologous end joining"/>
    <property type="evidence" value="ECO:0007669"/>
    <property type="project" value="TreeGrafter"/>
</dbReference>
<organism evidence="1 2">
    <name type="scientific">Ancylostoma ceylanicum</name>
    <dbReference type="NCBI Taxonomy" id="53326"/>
    <lineage>
        <taxon>Eukaryota</taxon>
        <taxon>Metazoa</taxon>
        <taxon>Ecdysozoa</taxon>
        <taxon>Nematoda</taxon>
        <taxon>Chromadorea</taxon>
        <taxon>Rhabditida</taxon>
        <taxon>Rhabditina</taxon>
        <taxon>Rhabditomorpha</taxon>
        <taxon>Strongyloidea</taxon>
        <taxon>Ancylostomatidae</taxon>
        <taxon>Ancylostomatinae</taxon>
        <taxon>Ancylostoma</taxon>
    </lineage>
</organism>
<evidence type="ECO:0000313" key="1">
    <source>
        <dbReference type="EMBL" id="EYB97392.1"/>
    </source>
</evidence>
<sequence>MHEKLVHASPAVVYGKGPILLYFNARAHVSQETSKKLSDLGFEILPRSASDMSPADYHFFENLDSFIKGRVLKKQIDAKNSFNEFIASETQDLDRREIYDLVL</sequence>
<dbReference type="GO" id="GO:0005634">
    <property type="term" value="C:nucleus"/>
    <property type="evidence" value="ECO:0007669"/>
    <property type="project" value="TreeGrafter"/>
</dbReference>
<dbReference type="GO" id="GO:0003690">
    <property type="term" value="F:double-stranded DNA binding"/>
    <property type="evidence" value="ECO:0007669"/>
    <property type="project" value="TreeGrafter"/>
</dbReference>
<name>A0A016T3Y4_9BILA</name>
<dbReference type="GO" id="GO:0035861">
    <property type="term" value="C:site of double-strand break"/>
    <property type="evidence" value="ECO:0007669"/>
    <property type="project" value="TreeGrafter"/>
</dbReference>
<evidence type="ECO:0000313" key="2">
    <source>
        <dbReference type="Proteomes" id="UP000024635"/>
    </source>
</evidence>
<dbReference type="GO" id="GO:0042800">
    <property type="term" value="F:histone H3K4 methyltransferase activity"/>
    <property type="evidence" value="ECO:0007669"/>
    <property type="project" value="TreeGrafter"/>
</dbReference>
<dbReference type="GO" id="GO:0000793">
    <property type="term" value="C:condensed chromosome"/>
    <property type="evidence" value="ECO:0007669"/>
    <property type="project" value="TreeGrafter"/>
</dbReference>